<keyword evidence="4" id="KW-0158">Chromosome</keyword>
<sequence length="737" mass="83474">MASLVAEVLATSGGLEKEDFSTRMGKISNKVEGVKFELNSFITKKYADFDPTFVTTMDLHGKVESLTKEMTSLNVKIENDVSSQLSRSTSDFHDLSNQLQKTNAILLTLNVLLEVDEALQNFSTSLKEQEYMKACDLLSLLQEQMKHLKYGKTCKMKIVKCLETELRVNEETLIYSLSQAWTNAVIWKVPLVKDSHKFDSILTTQLKIAIGHKIQDVMGAMSAAKILNNRLQSFSKKLVDNLFRHLILFGNVEPKIETTYQYVVISLKRNGRGKGHIAPQQLYKYLLIVLDTIRKQFMNVKIEATENNTGVSLMKILGDCIWKDLSVTVINHCLVHSIPTSSTQLESYMEVIKATEEFEMKLAEWGFLTEGTSPLLTYARDVNVHFANKKCQDLIVKARSLMMTDLHNTVYIGDESPPEKLQKLHSSDARDEKTAIADKDVLSEGTLQLPKCQISQSVHQLMNVAYETLQEAVTSTTQCAIQLFYTVRNMFELFCDVVPTYHKQSLQELPQLSALHHNNCMYISHHLLTMGHQYKNQLPSPLCDGAATFVDMVPIFRKLATDCFLQQMRIQRTQMMESLSGASGFIQVEEDDNRKTAEKAIKQVLHQLNHLSRVWNEVLPSSVYVKAMSTLINTALLEIINKVTALEDISVDDSDQLKSLFTIIVDKAPPLLQLDISEEVYPLEVHVNQWRKFNELIIVLEASLQEIEDRWTDGKARNTSGIPCAKHTIGSLQLPCL</sequence>
<feature type="domain" description="Centromere/kinetochore protein zw10 middle" evidence="12">
    <location>
        <begin position="177"/>
        <end position="402"/>
    </location>
</feature>
<dbReference type="Pfam" id="PF22766">
    <property type="entry name" value="ZW10_C2"/>
    <property type="match status" value="1"/>
</dbReference>
<keyword evidence="7" id="KW-0498">Mitosis</keyword>
<dbReference type="InterPro" id="IPR048344">
    <property type="entry name" value="Zw10_middle"/>
</dbReference>
<proteinExistence type="inferred from homology"/>
<dbReference type="PANTHER" id="PTHR12205">
    <property type="entry name" value="CENTROMERE/KINETOCHORE PROTEIN ZW10"/>
    <property type="match status" value="1"/>
</dbReference>
<evidence type="ECO:0000259" key="11">
    <source>
        <dbReference type="Pfam" id="PF06248"/>
    </source>
</evidence>
<dbReference type="Pfam" id="PF20666">
    <property type="entry name" value="ZW10_C"/>
    <property type="match status" value="1"/>
</dbReference>
<accession>A0ABM0MYL1</accession>
<dbReference type="InterPro" id="IPR009361">
    <property type="entry name" value="Zw10_N"/>
</dbReference>
<dbReference type="InterPro" id="IPR046362">
    <property type="entry name" value="Zw10/DSL1_C_sf"/>
</dbReference>
<keyword evidence="15" id="KW-1185">Reference proteome</keyword>
<dbReference type="RefSeq" id="XP_006825102.1">
    <property type="nucleotide sequence ID" value="XM_006825039.1"/>
</dbReference>
<dbReference type="InterPro" id="IPR055148">
    <property type="entry name" value="ZW10_C_2"/>
</dbReference>
<dbReference type="PANTHER" id="PTHR12205:SF0">
    <property type="entry name" value="CENTROMERE_KINETOCHORE PROTEIN ZW10 HOMOLOG"/>
    <property type="match status" value="1"/>
</dbReference>
<comment type="subcellular location">
    <subcellularLocation>
        <location evidence="2">Chromosome</location>
        <location evidence="2">Centromere</location>
        <location evidence="2">Kinetochore</location>
    </subcellularLocation>
    <subcellularLocation>
        <location evidence="1">Cytoplasm</location>
    </subcellularLocation>
</comment>
<evidence type="ECO:0000256" key="7">
    <source>
        <dbReference type="ARBA" id="ARBA00022776"/>
    </source>
</evidence>
<feature type="domain" description="Centromere/kinetochore protein zw10 C-terminal" evidence="13">
    <location>
        <begin position="448"/>
        <end position="577"/>
    </location>
</feature>
<reference evidence="16" key="1">
    <citation type="submission" date="2025-08" db="UniProtKB">
        <authorList>
            <consortium name="RefSeq"/>
        </authorList>
    </citation>
    <scope>IDENTIFICATION</scope>
    <source>
        <tissue evidence="16">Testes</tissue>
    </source>
</reference>
<evidence type="ECO:0000313" key="16">
    <source>
        <dbReference type="RefSeq" id="XP_006825102.1"/>
    </source>
</evidence>
<evidence type="ECO:0000256" key="9">
    <source>
        <dbReference type="ARBA" id="ARBA00023306"/>
    </source>
</evidence>
<comment type="similarity">
    <text evidence="3">Belongs to the ZW10 family.</text>
</comment>
<gene>
    <name evidence="16" type="primary">LOC100369297</name>
</gene>
<keyword evidence="9" id="KW-0131">Cell cycle</keyword>
<evidence type="ECO:0000256" key="3">
    <source>
        <dbReference type="ARBA" id="ARBA00006245"/>
    </source>
</evidence>
<organism evidence="15 16">
    <name type="scientific">Saccoglossus kowalevskii</name>
    <name type="common">Acorn worm</name>
    <dbReference type="NCBI Taxonomy" id="10224"/>
    <lineage>
        <taxon>Eukaryota</taxon>
        <taxon>Metazoa</taxon>
        <taxon>Hemichordata</taxon>
        <taxon>Enteropneusta</taxon>
        <taxon>Harrimaniidae</taxon>
        <taxon>Saccoglossus</taxon>
    </lineage>
</organism>
<evidence type="ECO:0000256" key="4">
    <source>
        <dbReference type="ARBA" id="ARBA00022454"/>
    </source>
</evidence>
<feature type="domain" description="Centromere/kinetochore protein zw10 N-terminal" evidence="11">
    <location>
        <begin position="28"/>
        <end position="119"/>
    </location>
</feature>
<evidence type="ECO:0000256" key="2">
    <source>
        <dbReference type="ARBA" id="ARBA00004629"/>
    </source>
</evidence>
<evidence type="ECO:0000256" key="6">
    <source>
        <dbReference type="ARBA" id="ARBA00022618"/>
    </source>
</evidence>
<dbReference type="Gene3D" id="1.10.357.150">
    <property type="match status" value="1"/>
</dbReference>
<evidence type="ECO:0000313" key="15">
    <source>
        <dbReference type="Proteomes" id="UP000694865"/>
    </source>
</evidence>
<evidence type="ECO:0000259" key="14">
    <source>
        <dbReference type="Pfam" id="PF22766"/>
    </source>
</evidence>
<keyword evidence="5" id="KW-0963">Cytoplasm</keyword>
<name>A0ABM0MYL1_SACKO</name>
<dbReference type="Proteomes" id="UP000694865">
    <property type="component" value="Unplaced"/>
</dbReference>
<evidence type="ECO:0000259" key="13">
    <source>
        <dbReference type="Pfam" id="PF20666"/>
    </source>
</evidence>
<feature type="domain" description="ZW10 C-terminal helical" evidence="14">
    <location>
        <begin position="599"/>
        <end position="715"/>
    </location>
</feature>
<dbReference type="Pfam" id="PF06248">
    <property type="entry name" value="Zw10_N"/>
    <property type="match status" value="1"/>
</dbReference>
<keyword evidence="6" id="KW-0132">Cell division</keyword>
<evidence type="ECO:0000256" key="10">
    <source>
        <dbReference type="ARBA" id="ARBA00023328"/>
    </source>
</evidence>
<protein>
    <submittedName>
        <fullName evidence="16">Centromere/kinetochore protein zw10 homolog</fullName>
    </submittedName>
</protein>
<dbReference type="Pfam" id="PF20665">
    <property type="entry name" value="Zw10_middle"/>
    <property type="match status" value="1"/>
</dbReference>
<evidence type="ECO:0000256" key="1">
    <source>
        <dbReference type="ARBA" id="ARBA00004496"/>
    </source>
</evidence>
<evidence type="ECO:0000259" key="12">
    <source>
        <dbReference type="Pfam" id="PF20665"/>
    </source>
</evidence>
<keyword evidence="8" id="KW-0995">Kinetochore</keyword>
<evidence type="ECO:0000256" key="5">
    <source>
        <dbReference type="ARBA" id="ARBA00022490"/>
    </source>
</evidence>
<evidence type="ECO:0000256" key="8">
    <source>
        <dbReference type="ARBA" id="ARBA00022838"/>
    </source>
</evidence>
<keyword evidence="10" id="KW-0137">Centromere</keyword>
<dbReference type="InterPro" id="IPR048343">
    <property type="entry name" value="ZW10_C"/>
</dbReference>
<dbReference type="GeneID" id="100369297"/>